<sequence length="35" mass="3988">MYGGDSDGCILIVHLLHKRKIMSLQMNYLRTLIPG</sequence>
<protein>
    <submittedName>
        <fullName evidence="1">Uncharacterized protein</fullName>
    </submittedName>
</protein>
<proteinExistence type="predicted"/>
<evidence type="ECO:0000313" key="1">
    <source>
        <dbReference type="EMBL" id="JAE36592.1"/>
    </source>
</evidence>
<dbReference type="EMBL" id="GBRH01161304">
    <property type="protein sequence ID" value="JAE36592.1"/>
    <property type="molecule type" value="Transcribed_RNA"/>
</dbReference>
<reference evidence="1" key="2">
    <citation type="journal article" date="2015" name="Data Brief">
        <title>Shoot transcriptome of the giant reed, Arundo donax.</title>
        <authorList>
            <person name="Barrero R.A."/>
            <person name="Guerrero F.D."/>
            <person name="Moolhuijzen P."/>
            <person name="Goolsby J.A."/>
            <person name="Tidwell J."/>
            <person name="Bellgard S.E."/>
            <person name="Bellgard M.I."/>
        </authorList>
    </citation>
    <scope>NUCLEOTIDE SEQUENCE</scope>
    <source>
        <tissue evidence="1">Shoot tissue taken approximately 20 cm above the soil surface</tissue>
    </source>
</reference>
<accession>A0A0A9HIP6</accession>
<reference evidence="1" key="1">
    <citation type="submission" date="2014-09" db="EMBL/GenBank/DDBJ databases">
        <authorList>
            <person name="Magalhaes I.L.F."/>
            <person name="Oliveira U."/>
            <person name="Santos F.R."/>
            <person name="Vidigal T.H.D.A."/>
            <person name="Brescovit A.D."/>
            <person name="Santos A.J."/>
        </authorList>
    </citation>
    <scope>NUCLEOTIDE SEQUENCE</scope>
    <source>
        <tissue evidence="1">Shoot tissue taken approximately 20 cm above the soil surface</tissue>
    </source>
</reference>
<organism evidence="1">
    <name type="scientific">Arundo donax</name>
    <name type="common">Giant reed</name>
    <name type="synonym">Donax arundinaceus</name>
    <dbReference type="NCBI Taxonomy" id="35708"/>
    <lineage>
        <taxon>Eukaryota</taxon>
        <taxon>Viridiplantae</taxon>
        <taxon>Streptophyta</taxon>
        <taxon>Embryophyta</taxon>
        <taxon>Tracheophyta</taxon>
        <taxon>Spermatophyta</taxon>
        <taxon>Magnoliopsida</taxon>
        <taxon>Liliopsida</taxon>
        <taxon>Poales</taxon>
        <taxon>Poaceae</taxon>
        <taxon>PACMAD clade</taxon>
        <taxon>Arundinoideae</taxon>
        <taxon>Arundineae</taxon>
        <taxon>Arundo</taxon>
    </lineage>
</organism>
<name>A0A0A9HIP6_ARUDO</name>
<dbReference type="AlphaFoldDB" id="A0A0A9HIP6"/>